<name>A0A387HJU1_9ACTN</name>
<reference evidence="1 2" key="1">
    <citation type="submission" date="2018-10" db="EMBL/GenBank/DDBJ databases">
        <title>Relationship between Morphology and Antimicrobial Activity in Streptomyces.</title>
        <authorList>
            <person name="Kang H.J."/>
            <person name="Kim S.B."/>
        </authorList>
    </citation>
    <scope>NUCLEOTIDE SEQUENCE [LARGE SCALE GENOMIC DNA]</scope>
    <source>
        <strain evidence="1 2">BH38</strain>
    </source>
</reference>
<dbReference type="KEGG" id="shun:DWB77_04712"/>
<evidence type="ECO:0000313" key="2">
    <source>
        <dbReference type="Proteomes" id="UP000271554"/>
    </source>
</evidence>
<gene>
    <name evidence="1" type="ORF">DWB77_04712</name>
</gene>
<sequence>MVKQTTTLRAAGALVVFEGAPRVRWSWKSAACWTPVGLWPEPGDRAEVRERLRDGEPVLIVFAEREGGVPVTREELSGAPDAIRRLARMDDAEDLGELLVPPLDWLPQDMRRRGLRFFEQSSAEIARTPRAIRGPMLLEPAPKDQRQLRFARATGPSGCLERDLPALVEHAFAHHRAAVGQHAA</sequence>
<proteinExistence type="predicted"/>
<dbReference type="EMBL" id="CP032698">
    <property type="protein sequence ID" value="AYG82533.1"/>
    <property type="molecule type" value="Genomic_DNA"/>
</dbReference>
<dbReference type="Proteomes" id="UP000271554">
    <property type="component" value="Chromosome"/>
</dbReference>
<dbReference type="RefSeq" id="WP_120723106.1">
    <property type="nucleotide sequence ID" value="NZ_CP032698.1"/>
</dbReference>
<dbReference type="OrthoDB" id="5121814at2"/>
<organism evidence="1 2">
    <name type="scientific">Streptomyces hundungensis</name>
    <dbReference type="NCBI Taxonomy" id="1077946"/>
    <lineage>
        <taxon>Bacteria</taxon>
        <taxon>Bacillati</taxon>
        <taxon>Actinomycetota</taxon>
        <taxon>Actinomycetes</taxon>
        <taxon>Kitasatosporales</taxon>
        <taxon>Streptomycetaceae</taxon>
        <taxon>Streptomyces</taxon>
    </lineage>
</organism>
<dbReference type="AlphaFoldDB" id="A0A387HJU1"/>
<keyword evidence="2" id="KW-1185">Reference proteome</keyword>
<protein>
    <submittedName>
        <fullName evidence="1">Uncharacterized protein</fullName>
    </submittedName>
</protein>
<accession>A0A387HJU1</accession>
<evidence type="ECO:0000313" key="1">
    <source>
        <dbReference type="EMBL" id="AYG82533.1"/>
    </source>
</evidence>